<reference evidence="5" key="1">
    <citation type="journal article" date="2023" name="Mol. Phylogenet. Evol.">
        <title>Genome-scale phylogeny and comparative genomics of the fungal order Sordariales.</title>
        <authorList>
            <person name="Hensen N."/>
            <person name="Bonometti L."/>
            <person name="Westerberg I."/>
            <person name="Brannstrom I.O."/>
            <person name="Guillou S."/>
            <person name="Cros-Aarteil S."/>
            <person name="Calhoun S."/>
            <person name="Haridas S."/>
            <person name="Kuo A."/>
            <person name="Mondo S."/>
            <person name="Pangilinan J."/>
            <person name="Riley R."/>
            <person name="LaButti K."/>
            <person name="Andreopoulos B."/>
            <person name="Lipzen A."/>
            <person name="Chen C."/>
            <person name="Yan M."/>
            <person name="Daum C."/>
            <person name="Ng V."/>
            <person name="Clum A."/>
            <person name="Steindorff A."/>
            <person name="Ohm R.A."/>
            <person name="Martin F."/>
            <person name="Silar P."/>
            <person name="Natvig D.O."/>
            <person name="Lalanne C."/>
            <person name="Gautier V."/>
            <person name="Ament-Velasquez S.L."/>
            <person name="Kruys A."/>
            <person name="Hutchinson M.I."/>
            <person name="Powell A.J."/>
            <person name="Barry K."/>
            <person name="Miller A.N."/>
            <person name="Grigoriev I.V."/>
            <person name="Debuchy R."/>
            <person name="Gladieux P."/>
            <person name="Hiltunen Thoren M."/>
            <person name="Johannesson H."/>
        </authorList>
    </citation>
    <scope>NUCLEOTIDE SEQUENCE</scope>
    <source>
        <strain evidence="5">CBS 955.72</strain>
    </source>
</reference>
<dbReference type="PANTHER" id="PTHR46404:SF1">
    <property type="entry name" value="DNA POLYMERASE IOTA"/>
    <property type="match status" value="1"/>
</dbReference>
<dbReference type="InterPro" id="IPR043502">
    <property type="entry name" value="DNA/RNA_pol_sf"/>
</dbReference>
<dbReference type="InterPro" id="IPR001126">
    <property type="entry name" value="UmuC"/>
</dbReference>
<dbReference type="GO" id="GO:0003684">
    <property type="term" value="F:damaged DNA binding"/>
    <property type="evidence" value="ECO:0007669"/>
    <property type="project" value="InterPro"/>
</dbReference>
<dbReference type="GO" id="GO:0003887">
    <property type="term" value="F:DNA-directed DNA polymerase activity"/>
    <property type="evidence" value="ECO:0007669"/>
    <property type="project" value="TreeGrafter"/>
</dbReference>
<accession>A0AAJ0M9L2</accession>
<evidence type="ECO:0000256" key="1">
    <source>
        <dbReference type="ARBA" id="ARBA00004173"/>
    </source>
</evidence>
<organism evidence="5 6">
    <name type="scientific">Lasiosphaeria hispida</name>
    <dbReference type="NCBI Taxonomy" id="260671"/>
    <lineage>
        <taxon>Eukaryota</taxon>
        <taxon>Fungi</taxon>
        <taxon>Dikarya</taxon>
        <taxon>Ascomycota</taxon>
        <taxon>Pezizomycotina</taxon>
        <taxon>Sordariomycetes</taxon>
        <taxon>Sordariomycetidae</taxon>
        <taxon>Sordariales</taxon>
        <taxon>Lasiosphaeriaceae</taxon>
        <taxon>Lasiosphaeria</taxon>
    </lineage>
</organism>
<dbReference type="Gene3D" id="3.30.1490.100">
    <property type="entry name" value="DNA polymerase, Y-family, little finger domain"/>
    <property type="match status" value="1"/>
</dbReference>
<dbReference type="GO" id="GO:0070987">
    <property type="term" value="P:error-free translesion synthesis"/>
    <property type="evidence" value="ECO:0007669"/>
    <property type="project" value="UniProtKB-ARBA"/>
</dbReference>
<gene>
    <name evidence="5" type="ORF">B0T25DRAFT_463649</name>
</gene>
<dbReference type="PROSITE" id="PS50173">
    <property type="entry name" value="UMUC"/>
    <property type="match status" value="1"/>
</dbReference>
<evidence type="ECO:0000256" key="2">
    <source>
        <dbReference type="ARBA" id="ARBA00023128"/>
    </source>
</evidence>
<dbReference type="InterPro" id="IPR043128">
    <property type="entry name" value="Rev_trsase/Diguanyl_cyclase"/>
</dbReference>
<reference evidence="5" key="2">
    <citation type="submission" date="2023-06" db="EMBL/GenBank/DDBJ databases">
        <authorList>
            <consortium name="Lawrence Berkeley National Laboratory"/>
            <person name="Haridas S."/>
            <person name="Hensen N."/>
            <person name="Bonometti L."/>
            <person name="Westerberg I."/>
            <person name="Brannstrom I.O."/>
            <person name="Guillou S."/>
            <person name="Cros-Aarteil S."/>
            <person name="Calhoun S."/>
            <person name="Kuo A."/>
            <person name="Mondo S."/>
            <person name="Pangilinan J."/>
            <person name="Riley R."/>
            <person name="Labutti K."/>
            <person name="Andreopoulos B."/>
            <person name="Lipzen A."/>
            <person name="Chen C."/>
            <person name="Yanf M."/>
            <person name="Daum C."/>
            <person name="Ng V."/>
            <person name="Clum A."/>
            <person name="Steindorff A."/>
            <person name="Ohm R."/>
            <person name="Martin F."/>
            <person name="Silar P."/>
            <person name="Natvig D."/>
            <person name="Lalanne C."/>
            <person name="Gautier V."/>
            <person name="Ament-Velasquez S.L."/>
            <person name="Kruys A."/>
            <person name="Hutchinson M.I."/>
            <person name="Powell A.J."/>
            <person name="Barry K."/>
            <person name="Miller A.N."/>
            <person name="Grigoriev I.V."/>
            <person name="Debuchy R."/>
            <person name="Gladieux P."/>
            <person name="Thoren M.H."/>
            <person name="Johannesson H."/>
        </authorList>
    </citation>
    <scope>NUCLEOTIDE SEQUENCE</scope>
    <source>
        <strain evidence="5">CBS 955.72</strain>
    </source>
</reference>
<keyword evidence="6" id="KW-1185">Reference proteome</keyword>
<dbReference type="Gene3D" id="3.30.70.270">
    <property type="match status" value="1"/>
</dbReference>
<dbReference type="FunFam" id="3.40.1170.60:FF:000006">
    <property type="entry name" value="DNA polymerase iota"/>
    <property type="match status" value="1"/>
</dbReference>
<dbReference type="EMBL" id="JAUIQD010000007">
    <property type="protein sequence ID" value="KAK3343998.1"/>
    <property type="molecule type" value="Genomic_DNA"/>
</dbReference>
<proteinExistence type="predicted"/>
<feature type="compositionally biased region" description="Polar residues" evidence="3">
    <location>
        <begin position="535"/>
        <end position="548"/>
    </location>
</feature>
<dbReference type="Proteomes" id="UP001275084">
    <property type="component" value="Unassembled WGS sequence"/>
</dbReference>
<dbReference type="GO" id="GO:0006281">
    <property type="term" value="P:DNA repair"/>
    <property type="evidence" value="ECO:0007669"/>
    <property type="project" value="InterPro"/>
</dbReference>
<feature type="region of interest" description="Disordered" evidence="3">
    <location>
        <begin position="520"/>
        <end position="548"/>
    </location>
</feature>
<dbReference type="AlphaFoldDB" id="A0AAJ0M9L2"/>
<dbReference type="InterPro" id="IPR036775">
    <property type="entry name" value="DNA_pol_Y-fam_lit_finger_sf"/>
</dbReference>
<dbReference type="PANTHER" id="PTHR46404">
    <property type="entry name" value="DNA POLYMERASE IOTA"/>
    <property type="match status" value="1"/>
</dbReference>
<dbReference type="Gene3D" id="3.40.1170.60">
    <property type="match status" value="1"/>
</dbReference>
<evidence type="ECO:0000313" key="6">
    <source>
        <dbReference type="Proteomes" id="UP001275084"/>
    </source>
</evidence>
<name>A0AAJ0M9L2_9PEZI</name>
<sequence length="580" mass="64147">MENPKRKPPRRKDDRVILHFDLDCFYAQCVEHQQPALKALPLGIRQKGILATCNYVARHRGVNKLMTLAEAKRLCPDLVVVEGEDLTPFRNVSKQLYALLRSYSWSGKVERLGLDEIYLDVTDMVAYNVELLNRNCLNQSYFCLSRADPEQGFQYDATVFSGCVYGDDGAASAAQGLHGDLVDNALYIRLLLASHLARYLRLKIEEEGYTTACGISTNKLLAKLVGNKNKPRNQSTLLGLRDETVFSFMDSHGLRKVPGIGSKITRILEGFVLGKEMDPNIHSMDCSVTAGQARAHPSIQSPAVLDKLLGGPGSERGLAGKVWSLLHGVDDTEVKPARDVPTQISIEDTYRGLNEAPEIRREMALLSASLLRRMHLDLIEDDHATPAQGHAHTQSSMSVMVSRRWLACPKTVRLTTRPYTSPTDGKPYDWARASRSAPLPSYVFSFTITSEQIVEKLVAEILLPLFYKLNPSPKGWNIGLINVCVTNMAGGDGGGVRDIGAMFRRQDDVLREFTAYDSTASPSPFAGAQAERKTPLTSESVSGASSQGDDMELCPLCELYLPRFALAAHERFHTMEEDGS</sequence>
<dbReference type="Pfam" id="PF00817">
    <property type="entry name" value="IMS"/>
    <property type="match status" value="1"/>
</dbReference>
<feature type="domain" description="UmuC" evidence="4">
    <location>
        <begin position="17"/>
        <end position="261"/>
    </location>
</feature>
<dbReference type="GO" id="GO:0005739">
    <property type="term" value="C:mitochondrion"/>
    <property type="evidence" value="ECO:0007669"/>
    <property type="project" value="UniProtKB-SubCell"/>
</dbReference>
<dbReference type="SUPFAM" id="SSF56672">
    <property type="entry name" value="DNA/RNA polymerases"/>
    <property type="match status" value="1"/>
</dbReference>
<evidence type="ECO:0000313" key="5">
    <source>
        <dbReference type="EMBL" id="KAK3343998.1"/>
    </source>
</evidence>
<evidence type="ECO:0000259" key="4">
    <source>
        <dbReference type="PROSITE" id="PS50173"/>
    </source>
</evidence>
<evidence type="ECO:0000256" key="3">
    <source>
        <dbReference type="SAM" id="MobiDB-lite"/>
    </source>
</evidence>
<comment type="caution">
    <text evidence="5">The sequence shown here is derived from an EMBL/GenBank/DDBJ whole genome shotgun (WGS) entry which is preliminary data.</text>
</comment>
<comment type="subcellular location">
    <subcellularLocation>
        <location evidence="1">Mitochondrion</location>
    </subcellularLocation>
</comment>
<protein>
    <recommendedName>
        <fullName evidence="4">UmuC domain-containing protein</fullName>
    </recommendedName>
</protein>
<keyword evidence="2" id="KW-0496">Mitochondrion</keyword>